<name>A0A0C9WYZ6_9AGAR</name>
<proteinExistence type="predicted"/>
<protein>
    <submittedName>
        <fullName evidence="1">Uncharacterized protein</fullName>
    </submittedName>
</protein>
<evidence type="ECO:0000313" key="2">
    <source>
        <dbReference type="Proteomes" id="UP000054477"/>
    </source>
</evidence>
<organism evidence="1 2">
    <name type="scientific">Laccaria amethystina LaAM-08-1</name>
    <dbReference type="NCBI Taxonomy" id="1095629"/>
    <lineage>
        <taxon>Eukaryota</taxon>
        <taxon>Fungi</taxon>
        <taxon>Dikarya</taxon>
        <taxon>Basidiomycota</taxon>
        <taxon>Agaricomycotina</taxon>
        <taxon>Agaricomycetes</taxon>
        <taxon>Agaricomycetidae</taxon>
        <taxon>Agaricales</taxon>
        <taxon>Agaricineae</taxon>
        <taxon>Hydnangiaceae</taxon>
        <taxon>Laccaria</taxon>
    </lineage>
</organism>
<evidence type="ECO:0000313" key="1">
    <source>
        <dbReference type="EMBL" id="KIJ89652.1"/>
    </source>
</evidence>
<dbReference type="EMBL" id="KN839535">
    <property type="protein sequence ID" value="KIJ89652.1"/>
    <property type="molecule type" value="Genomic_DNA"/>
</dbReference>
<keyword evidence="2" id="KW-1185">Reference proteome</keyword>
<reference evidence="2" key="2">
    <citation type="submission" date="2015-01" db="EMBL/GenBank/DDBJ databases">
        <title>Evolutionary Origins and Diversification of the Mycorrhizal Mutualists.</title>
        <authorList>
            <consortium name="DOE Joint Genome Institute"/>
            <consortium name="Mycorrhizal Genomics Consortium"/>
            <person name="Kohler A."/>
            <person name="Kuo A."/>
            <person name="Nagy L.G."/>
            <person name="Floudas D."/>
            <person name="Copeland A."/>
            <person name="Barry K.W."/>
            <person name="Cichocki N."/>
            <person name="Veneault-Fourrey C."/>
            <person name="LaButti K."/>
            <person name="Lindquist E.A."/>
            <person name="Lipzen A."/>
            <person name="Lundell T."/>
            <person name="Morin E."/>
            <person name="Murat C."/>
            <person name="Riley R."/>
            <person name="Ohm R."/>
            <person name="Sun H."/>
            <person name="Tunlid A."/>
            <person name="Henrissat B."/>
            <person name="Grigoriev I.V."/>
            <person name="Hibbett D.S."/>
            <person name="Martin F."/>
        </authorList>
    </citation>
    <scope>NUCLEOTIDE SEQUENCE [LARGE SCALE GENOMIC DNA]</scope>
    <source>
        <strain evidence="2">LaAM-08-1</strain>
    </source>
</reference>
<reference evidence="1 2" key="1">
    <citation type="submission" date="2014-04" db="EMBL/GenBank/DDBJ databases">
        <authorList>
            <consortium name="DOE Joint Genome Institute"/>
            <person name="Kuo A."/>
            <person name="Kohler A."/>
            <person name="Nagy L.G."/>
            <person name="Floudas D."/>
            <person name="Copeland A."/>
            <person name="Barry K.W."/>
            <person name="Cichocki N."/>
            <person name="Veneault-Fourrey C."/>
            <person name="LaButti K."/>
            <person name="Lindquist E.A."/>
            <person name="Lipzen A."/>
            <person name="Lundell T."/>
            <person name="Morin E."/>
            <person name="Murat C."/>
            <person name="Sun H."/>
            <person name="Tunlid A."/>
            <person name="Henrissat B."/>
            <person name="Grigoriev I.V."/>
            <person name="Hibbett D.S."/>
            <person name="Martin F."/>
            <person name="Nordberg H.P."/>
            <person name="Cantor M.N."/>
            <person name="Hua S.X."/>
        </authorList>
    </citation>
    <scope>NUCLEOTIDE SEQUENCE [LARGE SCALE GENOMIC DNA]</scope>
    <source>
        <strain evidence="1 2">LaAM-08-1</strain>
    </source>
</reference>
<dbReference type="HOGENOM" id="CLU_3032674_0_0_1"/>
<gene>
    <name evidence="1" type="ORF">K443DRAFT_154854</name>
</gene>
<dbReference type="Proteomes" id="UP000054477">
    <property type="component" value="Unassembled WGS sequence"/>
</dbReference>
<sequence>MTSFDLLQDSFMNLPNCLKSNSASTLCSRVCPVEWVRVGYLQTWSTLPTICTDGA</sequence>
<accession>A0A0C9WYZ6</accession>
<dbReference type="AlphaFoldDB" id="A0A0C9WYZ6"/>